<feature type="coiled-coil region" evidence="11">
    <location>
        <begin position="95"/>
        <end position="144"/>
    </location>
</feature>
<dbReference type="InterPro" id="IPR012823">
    <property type="entry name" value="Flagell_FliJ"/>
</dbReference>
<organism evidence="12 13">
    <name type="scientific">Helicovermis profundi</name>
    <dbReference type="NCBI Taxonomy" id="3065157"/>
    <lineage>
        <taxon>Bacteria</taxon>
        <taxon>Bacillati</taxon>
        <taxon>Bacillota</taxon>
        <taxon>Clostridia</taxon>
        <taxon>Helicovermis</taxon>
    </lineage>
</organism>
<dbReference type="GO" id="GO:0006935">
    <property type="term" value="P:chemotaxis"/>
    <property type="evidence" value="ECO:0007669"/>
    <property type="project" value="UniProtKB-KW"/>
</dbReference>
<evidence type="ECO:0000256" key="9">
    <source>
        <dbReference type="ARBA" id="ARBA00023136"/>
    </source>
</evidence>
<dbReference type="RefSeq" id="WP_338535016.1">
    <property type="nucleotide sequence ID" value="NZ_AP028654.1"/>
</dbReference>
<gene>
    <name evidence="12" type="ORF">HLPR_17090</name>
</gene>
<evidence type="ECO:0000256" key="2">
    <source>
        <dbReference type="ARBA" id="ARBA00010004"/>
    </source>
</evidence>
<dbReference type="EMBL" id="AP028654">
    <property type="protein sequence ID" value="BEP29378.1"/>
    <property type="molecule type" value="Genomic_DNA"/>
</dbReference>
<dbReference type="GO" id="GO:0071973">
    <property type="term" value="P:bacterial-type flagellum-dependent cell motility"/>
    <property type="evidence" value="ECO:0007669"/>
    <property type="project" value="InterPro"/>
</dbReference>
<comment type="subcellular location">
    <subcellularLocation>
        <location evidence="1">Cell membrane</location>
        <topology evidence="1">Peripheral membrane protein</topology>
        <orientation evidence="1">Cytoplasmic side</orientation>
    </subcellularLocation>
</comment>
<dbReference type="Gene3D" id="1.10.287.1700">
    <property type="match status" value="1"/>
</dbReference>
<keyword evidence="7" id="KW-1005">Bacterial flagellum biogenesis</keyword>
<protein>
    <recommendedName>
        <fullName evidence="3">Flagellar FliJ protein</fullName>
    </recommendedName>
</protein>
<dbReference type="GO" id="GO:0044781">
    <property type="term" value="P:bacterial-type flagellum organization"/>
    <property type="evidence" value="ECO:0007669"/>
    <property type="project" value="UniProtKB-KW"/>
</dbReference>
<sequence length="145" mass="17728">MKKFKFKYENILKMRINEESKIKILIANLNIELMKLETKRDNILTNRIKYFKEIQEQLQNGCQASVLLEIERNKKYYVDSLKDVEFKIETILFELKKAREEYVEILKEKKIMEKLKEKKEKLFLKEIEKMENKLIDEIVNYKNSK</sequence>
<evidence type="ECO:0000256" key="11">
    <source>
        <dbReference type="SAM" id="Coils"/>
    </source>
</evidence>
<evidence type="ECO:0000256" key="10">
    <source>
        <dbReference type="ARBA" id="ARBA00023225"/>
    </source>
</evidence>
<evidence type="ECO:0000256" key="6">
    <source>
        <dbReference type="ARBA" id="ARBA00022500"/>
    </source>
</evidence>
<keyword evidence="8" id="KW-0653">Protein transport</keyword>
<evidence type="ECO:0000256" key="1">
    <source>
        <dbReference type="ARBA" id="ARBA00004413"/>
    </source>
</evidence>
<keyword evidence="11" id="KW-0175">Coiled coil</keyword>
<comment type="similarity">
    <text evidence="2">Belongs to the FliJ family.</text>
</comment>
<keyword evidence="9" id="KW-0472">Membrane</keyword>
<keyword evidence="10" id="KW-1006">Bacterial flagellum protein export</keyword>
<dbReference type="InterPro" id="IPR053716">
    <property type="entry name" value="Flag_assembly_chemotaxis_eff"/>
</dbReference>
<keyword evidence="13" id="KW-1185">Reference proteome</keyword>
<reference evidence="12 13" key="1">
    <citation type="submission" date="2023-08" db="EMBL/GenBank/DDBJ databases">
        <title>Helicovermis profunda gen. nov., sp. nov., a novel mesophilic, fermentative bacterium within the Bacillota from a deep-sea hydrothermal vent chimney.</title>
        <authorList>
            <person name="Miyazaki U."/>
            <person name="Mizutani D."/>
            <person name="Hashimoto Y."/>
            <person name="Tame A."/>
            <person name="Sawayama S."/>
            <person name="Miyazaki J."/>
            <person name="Takai K."/>
            <person name="Nakagawa S."/>
        </authorList>
    </citation>
    <scope>NUCLEOTIDE SEQUENCE [LARGE SCALE GENOMIC DNA]</scope>
    <source>
        <strain evidence="12 13">S502</strain>
    </source>
</reference>
<dbReference type="GO" id="GO:0005886">
    <property type="term" value="C:plasma membrane"/>
    <property type="evidence" value="ECO:0007669"/>
    <property type="project" value="UniProtKB-SubCell"/>
</dbReference>
<dbReference type="AlphaFoldDB" id="A0AAU9E4M7"/>
<dbReference type="Pfam" id="PF02050">
    <property type="entry name" value="FliJ"/>
    <property type="match status" value="1"/>
</dbReference>
<dbReference type="KEGG" id="hprf:HLPR_17090"/>
<evidence type="ECO:0000256" key="4">
    <source>
        <dbReference type="ARBA" id="ARBA00022448"/>
    </source>
</evidence>
<dbReference type="GO" id="GO:0009288">
    <property type="term" value="C:bacterial-type flagellum"/>
    <property type="evidence" value="ECO:0007669"/>
    <property type="project" value="InterPro"/>
</dbReference>
<accession>A0AAU9E4M7</accession>
<dbReference type="GO" id="GO:0015031">
    <property type="term" value="P:protein transport"/>
    <property type="evidence" value="ECO:0007669"/>
    <property type="project" value="UniProtKB-KW"/>
</dbReference>
<evidence type="ECO:0000256" key="8">
    <source>
        <dbReference type="ARBA" id="ARBA00022927"/>
    </source>
</evidence>
<evidence type="ECO:0000256" key="3">
    <source>
        <dbReference type="ARBA" id="ARBA00020392"/>
    </source>
</evidence>
<keyword evidence="6" id="KW-0145">Chemotaxis</keyword>
<dbReference type="Proteomes" id="UP001321786">
    <property type="component" value="Chromosome"/>
</dbReference>
<proteinExistence type="inferred from homology"/>
<evidence type="ECO:0000313" key="13">
    <source>
        <dbReference type="Proteomes" id="UP001321786"/>
    </source>
</evidence>
<evidence type="ECO:0000313" key="12">
    <source>
        <dbReference type="EMBL" id="BEP29378.1"/>
    </source>
</evidence>
<evidence type="ECO:0000256" key="7">
    <source>
        <dbReference type="ARBA" id="ARBA00022795"/>
    </source>
</evidence>
<keyword evidence="5" id="KW-1003">Cell membrane</keyword>
<name>A0AAU9E4M7_9FIRM</name>
<keyword evidence="4" id="KW-0813">Transport</keyword>
<evidence type="ECO:0000256" key="5">
    <source>
        <dbReference type="ARBA" id="ARBA00022475"/>
    </source>
</evidence>